<dbReference type="Proteomes" id="UP000295578">
    <property type="component" value="Unassembled WGS sequence"/>
</dbReference>
<reference evidence="8 9" key="1">
    <citation type="submission" date="2019-03" db="EMBL/GenBank/DDBJ databases">
        <title>Draft genome sequences of novel Actinobacteria.</title>
        <authorList>
            <person name="Sahin N."/>
            <person name="Ay H."/>
            <person name="Saygin H."/>
        </authorList>
    </citation>
    <scope>NUCLEOTIDE SEQUENCE [LARGE SCALE GENOMIC DNA]</scope>
    <source>
        <strain evidence="8 9">DSM 45941</strain>
    </source>
</reference>
<evidence type="ECO:0000256" key="6">
    <source>
        <dbReference type="SAM" id="MobiDB-lite"/>
    </source>
</evidence>
<dbReference type="EMBL" id="SMKY01000039">
    <property type="protein sequence ID" value="TDD85117.1"/>
    <property type="molecule type" value="Genomic_DNA"/>
</dbReference>
<accession>A0A4V2YWE5</accession>
<feature type="compositionally biased region" description="Basic and acidic residues" evidence="6">
    <location>
        <begin position="42"/>
        <end position="89"/>
    </location>
</feature>
<keyword evidence="4 5" id="KW-0788">Thiol protease</keyword>
<dbReference type="InterPro" id="IPR001300">
    <property type="entry name" value="Peptidase_C2_calpain_cat"/>
</dbReference>
<protein>
    <recommendedName>
        <fullName evidence="7">Calpain catalytic domain-containing protein</fullName>
    </recommendedName>
</protein>
<feature type="active site" evidence="5">
    <location>
        <position position="453"/>
    </location>
</feature>
<organism evidence="8 9">
    <name type="scientific">Actinomadura darangshiensis</name>
    <dbReference type="NCBI Taxonomy" id="705336"/>
    <lineage>
        <taxon>Bacteria</taxon>
        <taxon>Bacillati</taxon>
        <taxon>Actinomycetota</taxon>
        <taxon>Actinomycetes</taxon>
        <taxon>Streptosporangiales</taxon>
        <taxon>Thermomonosporaceae</taxon>
        <taxon>Actinomadura</taxon>
    </lineage>
</organism>
<evidence type="ECO:0000256" key="4">
    <source>
        <dbReference type="ARBA" id="ARBA00022807"/>
    </source>
</evidence>
<evidence type="ECO:0000256" key="3">
    <source>
        <dbReference type="ARBA" id="ARBA00022801"/>
    </source>
</evidence>
<dbReference type="GO" id="GO:0004198">
    <property type="term" value="F:calcium-dependent cysteine-type endopeptidase activity"/>
    <property type="evidence" value="ECO:0007669"/>
    <property type="project" value="InterPro"/>
</dbReference>
<dbReference type="OrthoDB" id="4617536at2"/>
<keyword evidence="2 5" id="KW-0645">Protease</keyword>
<dbReference type="PROSITE" id="PS50203">
    <property type="entry name" value="CALPAIN_CAT"/>
    <property type="match status" value="1"/>
</dbReference>
<proteinExistence type="inferred from homology"/>
<gene>
    <name evidence="8" type="ORF">E1293_11765</name>
</gene>
<evidence type="ECO:0000256" key="1">
    <source>
        <dbReference type="ARBA" id="ARBA00007623"/>
    </source>
</evidence>
<name>A0A4V2YWE5_9ACTN</name>
<evidence type="ECO:0000256" key="2">
    <source>
        <dbReference type="ARBA" id="ARBA00022670"/>
    </source>
</evidence>
<dbReference type="PANTHER" id="PTHR10183">
    <property type="entry name" value="CALPAIN"/>
    <property type="match status" value="1"/>
</dbReference>
<evidence type="ECO:0000313" key="8">
    <source>
        <dbReference type="EMBL" id="TDD85117.1"/>
    </source>
</evidence>
<keyword evidence="3 5" id="KW-0378">Hydrolase</keyword>
<evidence type="ECO:0000256" key="5">
    <source>
        <dbReference type="PROSITE-ProRule" id="PRU00239"/>
    </source>
</evidence>
<evidence type="ECO:0000259" key="7">
    <source>
        <dbReference type="PROSITE" id="PS50203"/>
    </source>
</evidence>
<dbReference type="PANTHER" id="PTHR10183:SF379">
    <property type="entry name" value="CALPAIN-5"/>
    <property type="match status" value="1"/>
</dbReference>
<dbReference type="SUPFAM" id="SSF54001">
    <property type="entry name" value="Cysteine proteinases"/>
    <property type="match status" value="1"/>
</dbReference>
<evidence type="ECO:0000313" key="9">
    <source>
        <dbReference type="Proteomes" id="UP000295578"/>
    </source>
</evidence>
<feature type="domain" description="Calpain catalytic" evidence="7">
    <location>
        <begin position="205"/>
        <end position="455"/>
    </location>
</feature>
<dbReference type="AlphaFoldDB" id="A0A4V2YWE5"/>
<feature type="region of interest" description="Disordered" evidence="6">
    <location>
        <begin position="1"/>
        <end position="228"/>
    </location>
</feature>
<feature type="compositionally biased region" description="Basic and acidic residues" evidence="6">
    <location>
        <begin position="130"/>
        <end position="164"/>
    </location>
</feature>
<dbReference type="GO" id="GO:0006508">
    <property type="term" value="P:proteolysis"/>
    <property type="evidence" value="ECO:0007669"/>
    <property type="project" value="UniProtKB-KW"/>
</dbReference>
<dbReference type="InterPro" id="IPR038765">
    <property type="entry name" value="Papain-like_cys_pep_sf"/>
</dbReference>
<feature type="compositionally biased region" description="Basic and acidic residues" evidence="6">
    <location>
        <begin position="1"/>
        <end position="22"/>
    </location>
</feature>
<dbReference type="RefSeq" id="WP_132196891.1">
    <property type="nucleotide sequence ID" value="NZ_SMKY01000039.1"/>
</dbReference>
<feature type="compositionally biased region" description="Basic and acidic residues" evidence="6">
    <location>
        <begin position="171"/>
        <end position="188"/>
    </location>
</feature>
<sequence>MGVERPTRTDAKVENADRRSPSDKPSSPPPDNPGAPGQPSRIESRARSRELAQQEKQVEAKDPGAPPAEDRDHEPASTEPKSEGQDAGKSETGQAAPQDEREEEAPTGTDTPVTPGEEPDHPQAVETPNDFDRRIRGDGPPDDDGRMAEVDEDERERGISDRLKQMAAKLDFSDRRKELAGAVDRPDFQDPEGDPSLVPDRYGTPLDRADGSRVPLFNGEPAREQTQQGTLGDCGVMSTLGAVAGHNPQAIHDCVRETDAGNYEVRLHEAKYSPPNQRYEPTGRPIALTVTPELPIKDQKPDSPVFAETTSANVAWSPVLEKAIAGVDQTWNGRRRDRATELWNLWGKAGGAPTGYVRLNQGTNPGERAELLTQLTGQPAKTVQFPTGNDKQGRSADRQLKEEIAGQLSQSKPILVGTRKLLDGESDLPRNLVASHAYEVTKVDEQGKFHLRNPWNYEHPEPLTFQEFKAHIRPRYTTLD</sequence>
<feature type="active site" evidence="5">
    <location>
        <position position="436"/>
    </location>
</feature>
<comment type="similarity">
    <text evidence="1">Belongs to the peptidase C2 family.</text>
</comment>
<feature type="active site" evidence="5">
    <location>
        <position position="234"/>
    </location>
</feature>
<comment type="caution">
    <text evidence="8">The sequence shown here is derived from an EMBL/GenBank/DDBJ whole genome shotgun (WGS) entry which is preliminary data.</text>
</comment>
<dbReference type="Pfam" id="PF00648">
    <property type="entry name" value="Peptidase_C2"/>
    <property type="match status" value="1"/>
</dbReference>
<keyword evidence="9" id="KW-1185">Reference proteome</keyword>
<dbReference type="InterPro" id="IPR022684">
    <property type="entry name" value="Calpain_cysteine_protease"/>
</dbReference>